<dbReference type="GeneID" id="19686837"/>
<accession>A0A060AG92</accession>
<dbReference type="KEGG" id="vg:19686837"/>
<gene>
    <name evidence="1" type="ORF">CR8_086</name>
</gene>
<dbReference type="Proteomes" id="UP000026984">
    <property type="component" value="Segment"/>
</dbReference>
<dbReference type="EMBL" id="KC954774">
    <property type="protein sequence ID" value="AIA64616.1"/>
    <property type="molecule type" value="Genomic_DNA"/>
</dbReference>
<reference evidence="1 2" key="1">
    <citation type="submission" date="2013-04" db="EMBL/GenBank/DDBJ databases">
        <title>Complete Genome Sequence of Cronobacter sakazakii Bacteriophage CR8.</title>
        <authorList>
            <person name="Kim Y."/>
            <person name="Shin H."/>
            <person name="Ryu S."/>
        </authorList>
    </citation>
    <scope>NUCLEOTIDE SEQUENCE [LARGE SCALE GENOMIC DNA]</scope>
</reference>
<evidence type="ECO:0000313" key="2">
    <source>
        <dbReference type="Proteomes" id="UP000026984"/>
    </source>
</evidence>
<protein>
    <submittedName>
        <fullName evidence="1">Uncharacterized protein</fullName>
    </submittedName>
</protein>
<name>A0A060AG92_9CAUD</name>
<proteinExistence type="predicted"/>
<sequence>MSNKLVAVGEKVIFNPENLKDYSLDGVSPGDKGVVVSVDADDDEVIVNFTRQDGTVCEGFFCFETDVEVCGD</sequence>
<organism evidence="1 2">
    <name type="scientific">Cronobacter phage CR8</name>
    <dbReference type="NCBI Taxonomy" id="1327934"/>
    <lineage>
        <taxon>Viruses</taxon>
        <taxon>Duplodnaviria</taxon>
        <taxon>Heunggongvirae</taxon>
        <taxon>Uroviricota</taxon>
        <taxon>Caudoviricetes</taxon>
        <taxon>Vequintavirinae</taxon>
        <taxon>Certrevirus</taxon>
        <taxon>Certrevirus CR8</taxon>
    </lineage>
</organism>
<keyword evidence="2" id="KW-1185">Reference proteome</keyword>
<dbReference type="RefSeq" id="YP_009042323.1">
    <property type="nucleotide sequence ID" value="NC_024354.1"/>
</dbReference>
<evidence type="ECO:0000313" key="1">
    <source>
        <dbReference type="EMBL" id="AIA64616.1"/>
    </source>
</evidence>